<proteinExistence type="inferred from homology"/>
<keyword evidence="4" id="KW-0694">RNA-binding</keyword>
<dbReference type="Pfam" id="PF01195">
    <property type="entry name" value="Pept_tRNA_hydro"/>
    <property type="match status" value="1"/>
</dbReference>
<dbReference type="EMBL" id="MU853336">
    <property type="protein sequence ID" value="KAK4114706.1"/>
    <property type="molecule type" value="Genomic_DNA"/>
</dbReference>
<reference evidence="6" key="2">
    <citation type="submission" date="2023-05" db="EMBL/GenBank/DDBJ databases">
        <authorList>
            <consortium name="Lawrence Berkeley National Laboratory"/>
            <person name="Steindorff A."/>
            <person name="Hensen N."/>
            <person name="Bonometti L."/>
            <person name="Westerberg I."/>
            <person name="Brannstrom I.O."/>
            <person name="Guillou S."/>
            <person name="Cros-Aarteil S."/>
            <person name="Calhoun S."/>
            <person name="Haridas S."/>
            <person name="Kuo A."/>
            <person name="Mondo S."/>
            <person name="Pangilinan J."/>
            <person name="Riley R."/>
            <person name="Labutti K."/>
            <person name="Andreopoulos B."/>
            <person name="Lipzen A."/>
            <person name="Chen C."/>
            <person name="Yanf M."/>
            <person name="Daum C."/>
            <person name="Ng V."/>
            <person name="Clum A."/>
            <person name="Ohm R."/>
            <person name="Martin F."/>
            <person name="Silar P."/>
            <person name="Natvig D."/>
            <person name="Lalanne C."/>
            <person name="Gautier V."/>
            <person name="Ament-Velasquez S.L."/>
            <person name="Kruys A."/>
            <person name="Hutchinson M.I."/>
            <person name="Powell A.J."/>
            <person name="Barry K."/>
            <person name="Miller A.N."/>
            <person name="Grigoriev I.V."/>
            <person name="Debuchy R."/>
            <person name="Gladieux P."/>
            <person name="Thoren M.H."/>
            <person name="Johannesson H."/>
        </authorList>
    </citation>
    <scope>NUCLEOTIDE SEQUENCE</scope>
    <source>
        <strain evidence="6">CBS 508.74</strain>
    </source>
</reference>
<protein>
    <recommendedName>
        <fullName evidence="1">peptidyl-tRNA hydrolase</fullName>
        <ecNumber evidence="1">3.1.1.29</ecNumber>
    </recommendedName>
</protein>
<evidence type="ECO:0000313" key="7">
    <source>
        <dbReference type="Proteomes" id="UP001302812"/>
    </source>
</evidence>
<keyword evidence="7" id="KW-1185">Reference proteome</keyword>
<evidence type="ECO:0000313" key="6">
    <source>
        <dbReference type="EMBL" id="KAK4114706.1"/>
    </source>
</evidence>
<dbReference type="RefSeq" id="XP_064672276.1">
    <property type="nucleotide sequence ID" value="XM_064811223.1"/>
</dbReference>
<keyword evidence="3 6" id="KW-0378">Hydrolase</keyword>
<dbReference type="GO" id="GO:0004045">
    <property type="term" value="F:peptidyl-tRNA hydrolase activity"/>
    <property type="evidence" value="ECO:0007669"/>
    <property type="project" value="UniProtKB-EC"/>
</dbReference>
<dbReference type="GO" id="GO:0000049">
    <property type="term" value="F:tRNA binding"/>
    <property type="evidence" value="ECO:0007669"/>
    <property type="project" value="UniProtKB-KW"/>
</dbReference>
<dbReference type="PROSITE" id="PS01196">
    <property type="entry name" value="PEPT_TRNA_HYDROL_2"/>
    <property type="match status" value="1"/>
</dbReference>
<accession>A0AAN6TID8</accession>
<keyword evidence="2" id="KW-0820">tRNA-binding</keyword>
<dbReference type="InterPro" id="IPR001328">
    <property type="entry name" value="Pept_tRNA_hydro"/>
</dbReference>
<dbReference type="AlphaFoldDB" id="A0AAN6TID8"/>
<dbReference type="GeneID" id="89935348"/>
<evidence type="ECO:0000256" key="2">
    <source>
        <dbReference type="ARBA" id="ARBA00022555"/>
    </source>
</evidence>
<gene>
    <name evidence="6" type="ORF">N656DRAFT_704975</name>
</gene>
<dbReference type="Proteomes" id="UP001302812">
    <property type="component" value="Unassembled WGS sequence"/>
</dbReference>
<dbReference type="InterPro" id="IPR018171">
    <property type="entry name" value="Pept_tRNA_hydro_CS"/>
</dbReference>
<evidence type="ECO:0000256" key="5">
    <source>
        <dbReference type="ARBA" id="ARBA00038063"/>
    </source>
</evidence>
<dbReference type="SUPFAM" id="SSF53178">
    <property type="entry name" value="Peptidyl-tRNA hydrolase-like"/>
    <property type="match status" value="1"/>
</dbReference>
<organism evidence="6 7">
    <name type="scientific">Canariomyces notabilis</name>
    <dbReference type="NCBI Taxonomy" id="2074819"/>
    <lineage>
        <taxon>Eukaryota</taxon>
        <taxon>Fungi</taxon>
        <taxon>Dikarya</taxon>
        <taxon>Ascomycota</taxon>
        <taxon>Pezizomycotina</taxon>
        <taxon>Sordariomycetes</taxon>
        <taxon>Sordariomycetidae</taxon>
        <taxon>Sordariales</taxon>
        <taxon>Chaetomiaceae</taxon>
        <taxon>Canariomyces</taxon>
    </lineage>
</organism>
<evidence type="ECO:0000256" key="1">
    <source>
        <dbReference type="ARBA" id="ARBA00013260"/>
    </source>
</evidence>
<dbReference type="PANTHER" id="PTHR17224:SF1">
    <property type="entry name" value="PEPTIDYL-TRNA HYDROLASE"/>
    <property type="match status" value="1"/>
</dbReference>
<comment type="caution">
    <text evidence="6">The sequence shown here is derived from an EMBL/GenBank/DDBJ whole genome shotgun (WGS) entry which is preliminary data.</text>
</comment>
<sequence length="198" mass="21920">MSSLRRVLLISLGNPGNLRSTYHSAGHIVLESLQRQLGRDQPAFGDMRYGKASALVSIGYRYTLVQSPTSMNVSGPWVSSAIRQHFEDNMLSQEEGAVLLVHDDLELDLGVVKVRKWDSSHKGHNGVKSVQASPSKFVQGSAAKTARLCVGIGRPEGRDKRTVSDFVLSRIPKYDRSVLEGKATQKVFEALSELERKW</sequence>
<name>A0AAN6TID8_9PEZI</name>
<comment type="similarity">
    <text evidence="5">Belongs to the PTH family.</text>
</comment>
<reference evidence="6" key="1">
    <citation type="journal article" date="2023" name="Mol. Phylogenet. Evol.">
        <title>Genome-scale phylogeny and comparative genomics of the fungal order Sordariales.</title>
        <authorList>
            <person name="Hensen N."/>
            <person name="Bonometti L."/>
            <person name="Westerberg I."/>
            <person name="Brannstrom I.O."/>
            <person name="Guillou S."/>
            <person name="Cros-Aarteil S."/>
            <person name="Calhoun S."/>
            <person name="Haridas S."/>
            <person name="Kuo A."/>
            <person name="Mondo S."/>
            <person name="Pangilinan J."/>
            <person name="Riley R."/>
            <person name="LaButti K."/>
            <person name="Andreopoulos B."/>
            <person name="Lipzen A."/>
            <person name="Chen C."/>
            <person name="Yan M."/>
            <person name="Daum C."/>
            <person name="Ng V."/>
            <person name="Clum A."/>
            <person name="Steindorff A."/>
            <person name="Ohm R.A."/>
            <person name="Martin F."/>
            <person name="Silar P."/>
            <person name="Natvig D.O."/>
            <person name="Lalanne C."/>
            <person name="Gautier V."/>
            <person name="Ament-Velasquez S.L."/>
            <person name="Kruys A."/>
            <person name="Hutchinson M.I."/>
            <person name="Powell A.J."/>
            <person name="Barry K."/>
            <person name="Miller A.N."/>
            <person name="Grigoriev I.V."/>
            <person name="Debuchy R."/>
            <person name="Gladieux P."/>
            <person name="Hiltunen Thoren M."/>
            <person name="Johannesson H."/>
        </authorList>
    </citation>
    <scope>NUCLEOTIDE SEQUENCE</scope>
    <source>
        <strain evidence="6">CBS 508.74</strain>
    </source>
</reference>
<evidence type="ECO:0000256" key="3">
    <source>
        <dbReference type="ARBA" id="ARBA00022801"/>
    </source>
</evidence>
<dbReference type="Gene3D" id="3.40.50.1470">
    <property type="entry name" value="Peptidyl-tRNA hydrolase"/>
    <property type="match status" value="1"/>
</dbReference>
<dbReference type="EC" id="3.1.1.29" evidence="1"/>
<dbReference type="InterPro" id="IPR036416">
    <property type="entry name" value="Pept_tRNA_hydro_sf"/>
</dbReference>
<dbReference type="PANTHER" id="PTHR17224">
    <property type="entry name" value="PEPTIDYL-TRNA HYDROLASE"/>
    <property type="match status" value="1"/>
</dbReference>
<evidence type="ECO:0000256" key="4">
    <source>
        <dbReference type="ARBA" id="ARBA00022884"/>
    </source>
</evidence>